<gene>
    <name evidence="3" type="ORF">ISU02_08450</name>
</gene>
<reference evidence="3 4" key="1">
    <citation type="submission" date="2020-11" db="EMBL/GenBank/DDBJ databases">
        <title>Fusibacter basophilias sp. nov.</title>
        <authorList>
            <person name="Qiu D."/>
        </authorList>
    </citation>
    <scope>NUCLEOTIDE SEQUENCE [LARGE SCALE GENOMIC DNA]</scope>
    <source>
        <strain evidence="3 4">Q10-2</strain>
    </source>
</reference>
<dbReference type="PANTHER" id="PTHR35342">
    <property type="entry name" value="TRICARBOXYLIC TRANSPORT PROTEIN"/>
    <property type="match status" value="1"/>
</dbReference>
<organism evidence="3 4">
    <name type="scientific">Fusibacter ferrireducens</name>
    <dbReference type="NCBI Taxonomy" id="2785058"/>
    <lineage>
        <taxon>Bacteria</taxon>
        <taxon>Bacillati</taxon>
        <taxon>Bacillota</taxon>
        <taxon>Clostridia</taxon>
        <taxon>Eubacteriales</taxon>
        <taxon>Eubacteriales Family XII. Incertae Sedis</taxon>
        <taxon>Fusibacter</taxon>
    </lineage>
</organism>
<name>A0ABR9ZRR0_9FIRM</name>
<feature type="transmembrane region" description="Helical" evidence="1">
    <location>
        <begin position="171"/>
        <end position="192"/>
    </location>
</feature>
<dbReference type="RefSeq" id="WP_194701376.1">
    <property type="nucleotide sequence ID" value="NZ_JADKNH010000004.1"/>
</dbReference>
<protein>
    <submittedName>
        <fullName evidence="3">Tripartite tricarboxylate transporter permease</fullName>
    </submittedName>
</protein>
<comment type="caution">
    <text evidence="3">The sequence shown here is derived from an EMBL/GenBank/DDBJ whole genome shotgun (WGS) entry which is preliminary data.</text>
</comment>
<accession>A0ABR9ZRR0</accession>
<feature type="transmembrane region" description="Helical" evidence="1">
    <location>
        <begin position="471"/>
        <end position="492"/>
    </location>
</feature>
<feature type="transmembrane region" description="Helical" evidence="1">
    <location>
        <begin position="198"/>
        <end position="221"/>
    </location>
</feature>
<feature type="transmembrane region" description="Helical" evidence="1">
    <location>
        <begin position="412"/>
        <end position="428"/>
    </location>
</feature>
<feature type="transmembrane region" description="Helical" evidence="1">
    <location>
        <begin position="390"/>
        <end position="406"/>
    </location>
</feature>
<dbReference type="Proteomes" id="UP000614200">
    <property type="component" value="Unassembled WGS sequence"/>
</dbReference>
<dbReference type="InterPro" id="IPR002823">
    <property type="entry name" value="DUF112_TM"/>
</dbReference>
<keyword evidence="1" id="KW-0812">Transmembrane</keyword>
<keyword evidence="1" id="KW-1133">Transmembrane helix</keyword>
<proteinExistence type="predicted"/>
<dbReference type="Pfam" id="PF01970">
    <property type="entry name" value="TctA"/>
    <property type="match status" value="1"/>
</dbReference>
<evidence type="ECO:0000313" key="3">
    <source>
        <dbReference type="EMBL" id="MBF4693148.1"/>
    </source>
</evidence>
<feature type="transmembrane region" description="Helical" evidence="1">
    <location>
        <begin position="17"/>
        <end position="46"/>
    </location>
</feature>
<sequence>MTALIGGAMALITVKNVLLMFVGVIVGILFGAIPGLSSTMAIALFLPVTFGLSTYESFALLVALYIGGVSGGLVSAILINIPGSAMSIATTYDGHPMAKNGQAHKALGVGVVFSFLGTLFGLAVMIFAAPALARFAITLQPYEYFALSFMALSLIASVSGQNIFKGLMAGFMGIAFSTIGMAPIDGVVRFTFGNIQLMNGFTLLPAVIGMFAVTEILLTVVKPVSADKVVQQEREHIKGFGFSFKELIGQTKNLILASSIGTIVGFLPGMGGSLANQVAYVAVQKTSKYPEKFGTGIIDGVVASESSNNASIGGAMIPLLALGIPGDGPTAMLLGAFMIHGLVAGPMLFKTSGELVYLIFAALIICSFIMVVVEFYGIKIIVKALNIPREILYPVVITVCAVGAYAANSNMFDLWTLLVFGILGFMMSKFKLPRACFVLGFVLGSLVETNLRRAIQLSRGSIMPFFTRPLTVVLLAVTFIIIIRTVWVQIILPMKNSKKAKGEYA</sequence>
<evidence type="ECO:0000256" key="1">
    <source>
        <dbReference type="SAM" id="Phobius"/>
    </source>
</evidence>
<feature type="transmembrane region" description="Helical" evidence="1">
    <location>
        <begin position="355"/>
        <end position="378"/>
    </location>
</feature>
<evidence type="ECO:0000259" key="2">
    <source>
        <dbReference type="Pfam" id="PF01970"/>
    </source>
</evidence>
<keyword evidence="4" id="KW-1185">Reference proteome</keyword>
<feature type="transmembrane region" description="Helical" evidence="1">
    <location>
        <begin position="58"/>
        <end position="79"/>
    </location>
</feature>
<feature type="transmembrane region" description="Helical" evidence="1">
    <location>
        <begin position="435"/>
        <end position="451"/>
    </location>
</feature>
<evidence type="ECO:0000313" key="4">
    <source>
        <dbReference type="Proteomes" id="UP000614200"/>
    </source>
</evidence>
<feature type="domain" description="DUF112" evidence="2">
    <location>
        <begin position="18"/>
        <end position="439"/>
    </location>
</feature>
<dbReference type="EMBL" id="JADKNH010000004">
    <property type="protein sequence ID" value="MBF4693148.1"/>
    <property type="molecule type" value="Genomic_DNA"/>
</dbReference>
<feature type="transmembrane region" description="Helical" evidence="1">
    <location>
        <begin position="144"/>
        <end position="164"/>
    </location>
</feature>
<feature type="transmembrane region" description="Helical" evidence="1">
    <location>
        <begin position="106"/>
        <end position="132"/>
    </location>
</feature>
<dbReference type="PANTHER" id="PTHR35342:SF5">
    <property type="entry name" value="TRICARBOXYLIC TRANSPORT PROTEIN"/>
    <property type="match status" value="1"/>
</dbReference>
<keyword evidence="1" id="KW-0472">Membrane</keyword>